<protein>
    <submittedName>
        <fullName evidence="3">Uncharacterized protein</fullName>
    </submittedName>
</protein>
<organism evidence="3 4">
    <name type="scientific">Mucuna pruriens</name>
    <name type="common">Velvet bean</name>
    <name type="synonym">Dolichos pruriens</name>
    <dbReference type="NCBI Taxonomy" id="157652"/>
    <lineage>
        <taxon>Eukaryota</taxon>
        <taxon>Viridiplantae</taxon>
        <taxon>Streptophyta</taxon>
        <taxon>Embryophyta</taxon>
        <taxon>Tracheophyta</taxon>
        <taxon>Spermatophyta</taxon>
        <taxon>Magnoliopsida</taxon>
        <taxon>eudicotyledons</taxon>
        <taxon>Gunneridae</taxon>
        <taxon>Pentapetalae</taxon>
        <taxon>rosids</taxon>
        <taxon>fabids</taxon>
        <taxon>Fabales</taxon>
        <taxon>Fabaceae</taxon>
        <taxon>Papilionoideae</taxon>
        <taxon>50 kb inversion clade</taxon>
        <taxon>NPAAA clade</taxon>
        <taxon>indigoferoid/millettioid clade</taxon>
        <taxon>Phaseoleae</taxon>
        <taxon>Mucuna</taxon>
    </lineage>
</organism>
<evidence type="ECO:0000256" key="1">
    <source>
        <dbReference type="SAM" id="Coils"/>
    </source>
</evidence>
<keyword evidence="4" id="KW-1185">Reference proteome</keyword>
<feature type="coiled-coil region" evidence="1">
    <location>
        <begin position="76"/>
        <end position="103"/>
    </location>
</feature>
<comment type="caution">
    <text evidence="3">The sequence shown here is derived from an EMBL/GenBank/DDBJ whole genome shotgun (WGS) entry which is preliminary data.</text>
</comment>
<sequence length="175" mass="20150">MKIRSAEEEEEYWKDRYNKVVWLANQALNKLPRSLCAVEAMINPLKTPLKIFKFVNECRMVMSAVISHPYGTCAKTRQMENAMETLEQRNEETRGEITQMKEQMTKILELLTKGPPNGQNTADYPPCYTPPPYGMPLGWNTHVEEQTTSEDNHQARLGPTLGQGRKGNRWGPTHW</sequence>
<proteinExistence type="predicted"/>
<reference evidence="3" key="1">
    <citation type="submission" date="2018-05" db="EMBL/GenBank/DDBJ databases">
        <title>Draft genome of Mucuna pruriens seed.</title>
        <authorList>
            <person name="Nnadi N.E."/>
            <person name="Vos R."/>
            <person name="Hasami M.H."/>
            <person name="Devisetty U.K."/>
            <person name="Aguiy J.C."/>
        </authorList>
    </citation>
    <scope>NUCLEOTIDE SEQUENCE [LARGE SCALE GENOMIC DNA]</scope>
    <source>
        <strain evidence="3">JCA_2017</strain>
    </source>
</reference>
<dbReference type="Proteomes" id="UP000257109">
    <property type="component" value="Unassembled WGS sequence"/>
</dbReference>
<accession>A0A371EAY8</accession>
<evidence type="ECO:0000256" key="2">
    <source>
        <dbReference type="SAM" id="MobiDB-lite"/>
    </source>
</evidence>
<dbReference type="EMBL" id="QJKJ01015036">
    <property type="protein sequence ID" value="RDX63196.1"/>
    <property type="molecule type" value="Genomic_DNA"/>
</dbReference>
<dbReference type="AlphaFoldDB" id="A0A371EAY8"/>
<feature type="region of interest" description="Disordered" evidence="2">
    <location>
        <begin position="146"/>
        <end position="175"/>
    </location>
</feature>
<feature type="non-terminal residue" evidence="3">
    <location>
        <position position="1"/>
    </location>
</feature>
<name>A0A371EAY8_MUCPR</name>
<gene>
    <name evidence="3" type="ORF">CR513_58403</name>
</gene>
<evidence type="ECO:0000313" key="3">
    <source>
        <dbReference type="EMBL" id="RDX63196.1"/>
    </source>
</evidence>
<evidence type="ECO:0000313" key="4">
    <source>
        <dbReference type="Proteomes" id="UP000257109"/>
    </source>
</evidence>
<keyword evidence="1" id="KW-0175">Coiled coil</keyword>